<gene>
    <name evidence="3" type="ORF">D5F53_22250</name>
</gene>
<dbReference type="Proteomes" id="UP000266552">
    <property type="component" value="Chromosome"/>
</dbReference>
<dbReference type="InterPro" id="IPR036582">
    <property type="entry name" value="Mao_N_sf"/>
</dbReference>
<reference evidence="3 4" key="1">
    <citation type="submission" date="2018-09" db="EMBL/GenBank/DDBJ databases">
        <title>Genome Sequence of Paenibacillus lautus Strain E7593-69, Azo Dye-Degrading Bacteria, Isolated from Commercial Tattoo Inks.</title>
        <authorList>
            <person name="Nho S.W."/>
            <person name="Kim S.-J."/>
            <person name="Kweon O."/>
            <person name="Cerniglia C.E."/>
        </authorList>
    </citation>
    <scope>NUCLEOTIDE SEQUENCE [LARGE SCALE GENOMIC DNA]</scope>
    <source>
        <strain evidence="3 4">E7593-69</strain>
    </source>
</reference>
<evidence type="ECO:0000313" key="3">
    <source>
        <dbReference type="EMBL" id="AYB45840.1"/>
    </source>
</evidence>
<feature type="chain" id="PRO_5017316900" evidence="1">
    <location>
        <begin position="33"/>
        <end position="493"/>
    </location>
</feature>
<name>A0A385TMZ0_PAELA</name>
<organism evidence="3 4">
    <name type="scientific">Paenibacillus lautus</name>
    <name type="common">Bacillus lautus</name>
    <dbReference type="NCBI Taxonomy" id="1401"/>
    <lineage>
        <taxon>Bacteria</taxon>
        <taxon>Bacillati</taxon>
        <taxon>Bacillota</taxon>
        <taxon>Bacilli</taxon>
        <taxon>Bacillales</taxon>
        <taxon>Paenibacillaceae</taxon>
        <taxon>Paenibacillus</taxon>
    </lineage>
</organism>
<keyword evidence="1" id="KW-0732">Signal</keyword>
<feature type="domain" description="Copper amine oxidase-like N-terminal" evidence="2">
    <location>
        <begin position="384"/>
        <end position="490"/>
    </location>
</feature>
<evidence type="ECO:0000313" key="4">
    <source>
        <dbReference type="Proteomes" id="UP000266552"/>
    </source>
</evidence>
<dbReference type="SUPFAM" id="SSF55383">
    <property type="entry name" value="Copper amine oxidase, domain N"/>
    <property type="match status" value="1"/>
</dbReference>
<dbReference type="InterPro" id="IPR012854">
    <property type="entry name" value="Cu_amine_oxidase-like_N"/>
</dbReference>
<keyword evidence="4" id="KW-1185">Reference proteome</keyword>
<dbReference type="EMBL" id="CP032412">
    <property type="protein sequence ID" value="AYB45840.1"/>
    <property type="molecule type" value="Genomic_DNA"/>
</dbReference>
<dbReference type="Pfam" id="PF07833">
    <property type="entry name" value="Cu_amine_oxidN1"/>
    <property type="match status" value="1"/>
</dbReference>
<protein>
    <submittedName>
        <fullName evidence="3">Copper amine oxidase N-terminal domain-containing protein</fullName>
    </submittedName>
</protein>
<feature type="signal peptide" evidence="1">
    <location>
        <begin position="1"/>
        <end position="32"/>
    </location>
</feature>
<dbReference type="AlphaFoldDB" id="A0A385TMZ0"/>
<evidence type="ECO:0000259" key="2">
    <source>
        <dbReference type="Pfam" id="PF07833"/>
    </source>
</evidence>
<proteinExistence type="predicted"/>
<evidence type="ECO:0000256" key="1">
    <source>
        <dbReference type="SAM" id="SignalP"/>
    </source>
</evidence>
<accession>A0A385TMZ0</accession>
<dbReference type="Gene3D" id="3.30.457.10">
    <property type="entry name" value="Copper amine oxidase-like, N-terminal domain"/>
    <property type="match status" value="1"/>
</dbReference>
<dbReference type="RefSeq" id="WP_119849495.1">
    <property type="nucleotide sequence ID" value="NZ_CP032412.1"/>
</dbReference>
<dbReference type="KEGG" id="plw:D5F53_22250"/>
<sequence>MGRWNKHIVKLWGAGFLALSLTLGSVQMPASAEATQNVTVLESSHELVNGKMRVTADIRNGGTGAEAGFYVVGYDANGQALEAVGDSEYMMSDEIGTYEVDLDSGSSVKRVEVLPAGPAGDQARLLASGYYASNGVINVSGVVQNSTVGHNVGLLAVGYDASGKAVEVTSADSYFGGSDVGTFVVELKAAKLIKSVKVSVVDPVEDAVKLLQSGSRLENGKLIVTGSIQNRNKGGQAGVIVVGSNASGKVLEVNTTSGYLSSNEIANFQAELEGGKAISDLKVFLTGNSQTPKIIAEGRTTINNKLVVTIGVENGDVSQRITVKSTAYDAKGRSLGTDTDSMFMTANETTTLRIDYDTRVKSVKLKYYDQSGREIGEAPIRIKINGQLQSYAQSPVMVGGSVLVPMRPIFESLDASVKWDQKTQSVSSSKGSTQIKLKMGSKQAVVNGKTATLDSAPRMVKGTTMVPLRFVASALGCEVKWDGNEKMVLITTK</sequence>